<dbReference type="EMBL" id="JAGQLH010000051">
    <property type="protein sequence ID" value="MCA9385864.1"/>
    <property type="molecule type" value="Genomic_DNA"/>
</dbReference>
<feature type="transmembrane region" description="Helical" evidence="1">
    <location>
        <begin position="64"/>
        <end position="82"/>
    </location>
</feature>
<keyword evidence="1" id="KW-0812">Transmembrane</keyword>
<proteinExistence type="predicted"/>
<keyword evidence="1" id="KW-1133">Transmembrane helix</keyword>
<comment type="caution">
    <text evidence="2">The sequence shown here is derived from an EMBL/GenBank/DDBJ whole genome shotgun (WGS) entry which is preliminary data.</text>
</comment>
<sequence>MKEYLKNPTGIIVLIAIILGFLMPNYGIVIKPYLTYLLMILMFFSFLGVNVLDIPHTSSQVLEGLGVLAIIHIASPLILFLFKSQFESHVFLGLLLASSVSSGISVVVLSKMLGGDQLKALGITVISNVVAPIILPVVLGLFAGRTIQVDYFMIGITIFKVVIIPLFFASLFNRSVIKNNLKKISHSLSLGVLFLLIFGSIASIQSDITKDTSMALYIGLIVCMLVGINFLLGYALGSDKVEKITYGVTASYKNYTLSTVLAVSLFGSAVALPSVIYIVVTNLMLVPVQYLSNNKRDG</sequence>
<feature type="transmembrane region" description="Helical" evidence="1">
    <location>
        <begin position="121"/>
        <end position="145"/>
    </location>
</feature>
<dbReference type="PANTHER" id="PTHR10361:SF28">
    <property type="entry name" value="P3 PROTEIN-RELATED"/>
    <property type="match status" value="1"/>
</dbReference>
<accession>A0A955L8D3</accession>
<protein>
    <recommendedName>
        <fullName evidence="4">Bile acid:sodium symporter family protein</fullName>
    </recommendedName>
</protein>
<name>A0A955L8D3_9BACT</name>
<organism evidence="2 3">
    <name type="scientific">Candidatus Dojkabacteria bacterium</name>
    <dbReference type="NCBI Taxonomy" id="2099670"/>
    <lineage>
        <taxon>Bacteria</taxon>
        <taxon>Candidatus Dojkabacteria</taxon>
    </lineage>
</organism>
<keyword evidence="1" id="KW-0472">Membrane</keyword>
<evidence type="ECO:0000313" key="2">
    <source>
        <dbReference type="EMBL" id="MCA9385864.1"/>
    </source>
</evidence>
<dbReference type="InterPro" id="IPR016833">
    <property type="entry name" value="Put_Na-Bile_cotransptr"/>
</dbReference>
<gene>
    <name evidence="2" type="ORF">KC717_04410</name>
</gene>
<evidence type="ECO:0000313" key="3">
    <source>
        <dbReference type="Proteomes" id="UP000754563"/>
    </source>
</evidence>
<dbReference type="Pfam" id="PF13593">
    <property type="entry name" value="SBF_like"/>
    <property type="match status" value="1"/>
</dbReference>
<feature type="transmembrane region" description="Helical" evidence="1">
    <location>
        <begin position="33"/>
        <end position="52"/>
    </location>
</feature>
<dbReference type="Gene3D" id="1.20.1530.20">
    <property type="match status" value="1"/>
</dbReference>
<evidence type="ECO:0000256" key="1">
    <source>
        <dbReference type="SAM" id="Phobius"/>
    </source>
</evidence>
<dbReference type="InterPro" id="IPR038770">
    <property type="entry name" value="Na+/solute_symporter_sf"/>
</dbReference>
<dbReference type="InterPro" id="IPR004710">
    <property type="entry name" value="Bilac:Na_transpt"/>
</dbReference>
<feature type="transmembrane region" description="Helical" evidence="1">
    <location>
        <begin position="9"/>
        <end position="27"/>
    </location>
</feature>
<dbReference type="PANTHER" id="PTHR10361">
    <property type="entry name" value="SODIUM-BILE ACID COTRANSPORTER"/>
    <property type="match status" value="1"/>
</dbReference>
<reference evidence="2" key="1">
    <citation type="submission" date="2020-04" db="EMBL/GenBank/DDBJ databases">
        <authorList>
            <person name="Zhang T."/>
        </authorList>
    </citation>
    <scope>NUCLEOTIDE SEQUENCE</scope>
    <source>
        <strain evidence="2">HKST-UBA11</strain>
    </source>
</reference>
<dbReference type="Proteomes" id="UP000754563">
    <property type="component" value="Unassembled WGS sequence"/>
</dbReference>
<evidence type="ECO:0008006" key="4">
    <source>
        <dbReference type="Google" id="ProtNLM"/>
    </source>
</evidence>
<feature type="transmembrane region" description="Helical" evidence="1">
    <location>
        <begin position="151"/>
        <end position="172"/>
    </location>
</feature>
<feature type="transmembrane region" description="Helical" evidence="1">
    <location>
        <begin position="216"/>
        <end position="236"/>
    </location>
</feature>
<feature type="transmembrane region" description="Helical" evidence="1">
    <location>
        <begin position="257"/>
        <end position="280"/>
    </location>
</feature>
<feature type="transmembrane region" description="Helical" evidence="1">
    <location>
        <begin position="184"/>
        <end position="204"/>
    </location>
</feature>
<reference evidence="2" key="2">
    <citation type="journal article" date="2021" name="Microbiome">
        <title>Successional dynamics and alternative stable states in a saline activated sludge microbial community over 9 years.</title>
        <authorList>
            <person name="Wang Y."/>
            <person name="Ye J."/>
            <person name="Ju F."/>
            <person name="Liu L."/>
            <person name="Boyd J.A."/>
            <person name="Deng Y."/>
            <person name="Parks D.H."/>
            <person name="Jiang X."/>
            <person name="Yin X."/>
            <person name="Woodcroft B.J."/>
            <person name="Tyson G.W."/>
            <person name="Hugenholtz P."/>
            <person name="Polz M.F."/>
            <person name="Zhang T."/>
        </authorList>
    </citation>
    <scope>NUCLEOTIDE SEQUENCE</scope>
    <source>
        <strain evidence="2">HKST-UBA11</strain>
    </source>
</reference>
<feature type="transmembrane region" description="Helical" evidence="1">
    <location>
        <begin position="88"/>
        <end position="109"/>
    </location>
</feature>
<dbReference type="AlphaFoldDB" id="A0A955L8D3"/>